<evidence type="ECO:0000313" key="8">
    <source>
        <dbReference type="EMBL" id="AGP41220.1"/>
    </source>
</evidence>
<evidence type="ECO:0000313" key="9">
    <source>
        <dbReference type="Proteomes" id="UP000014803"/>
    </source>
</evidence>
<name>S4YAA1_SORCE</name>
<dbReference type="Gene3D" id="1.10.510.10">
    <property type="entry name" value="Transferase(Phosphotransferase) domain 1"/>
    <property type="match status" value="1"/>
</dbReference>
<dbReference type="Proteomes" id="UP000014803">
    <property type="component" value="Chromosome"/>
</dbReference>
<dbReference type="HOGENOM" id="CLU_498656_0_0_7"/>
<keyword evidence="4" id="KW-0067">ATP-binding</keyword>
<protein>
    <recommendedName>
        <fullName evidence="7">Protein kinase domain-containing protein</fullName>
    </recommendedName>
</protein>
<dbReference type="GO" id="GO:0004674">
    <property type="term" value="F:protein serine/threonine kinase activity"/>
    <property type="evidence" value="ECO:0007669"/>
    <property type="project" value="TreeGrafter"/>
</dbReference>
<evidence type="ECO:0000256" key="3">
    <source>
        <dbReference type="ARBA" id="ARBA00022777"/>
    </source>
</evidence>
<evidence type="ECO:0000256" key="2">
    <source>
        <dbReference type="ARBA" id="ARBA00022741"/>
    </source>
</evidence>
<feature type="region of interest" description="Disordered" evidence="6">
    <location>
        <begin position="276"/>
        <end position="377"/>
    </location>
</feature>
<dbReference type="PATRIC" id="fig|1254432.3.peg.10409"/>
<dbReference type="InterPro" id="IPR011009">
    <property type="entry name" value="Kinase-like_dom_sf"/>
</dbReference>
<dbReference type="KEGG" id="scu:SCE1572_46065"/>
<dbReference type="AlphaFoldDB" id="S4YAA1"/>
<sequence>MLSERYRLIRPVGQGAQASVWVAEHLALGTQVAVKLIDPELAKQEDARERFRREATAAAQLRSTHVVQILDHGIEGEQPFIVMELLEGEDLFERLARRRRLTLQETSKIVTQVARALTRAHGAGIVHRDLKPENFFLCANEDDEVVKILDFGIAKVGHGKRAAQRTTVGTLMGTPHYMSPEQVKGLREVDFRADLWALGVIVYQCVTGELPFDSEGVGDLLIKISLGEIPVPSRVNPELPPSFDAWFARACDRDPEQRFSSARDLAESLARIAELSTETAASSVSSPRPPPMPPRASPTRPPAAPPRPAMGSTIPKAPPLPQVGDPAGATSTRSPERRPSEQAAEAAAAPLSARPSVRVPARPSERPPAPPRLDDLPEYVERVESEAARIEAEAKAKQEEALAVARQELAEQGLNLDEIIERSKSEQGGPPRFRVDEHIARMRETAEAGRELGPEAPPHRLFVHFPERQERPLRLARLIKGVPRPAPVTAALVRDRHDLDKAEPHHLGIKPVRGDQIPDRQRDMMHPHRTPLVQDDHATSGRARSR</sequence>
<evidence type="ECO:0000256" key="1">
    <source>
        <dbReference type="ARBA" id="ARBA00022679"/>
    </source>
</evidence>
<feature type="coiled-coil region" evidence="5">
    <location>
        <begin position="380"/>
        <end position="407"/>
    </location>
</feature>
<feature type="compositionally biased region" description="Pro residues" evidence="6">
    <location>
        <begin position="287"/>
        <end position="308"/>
    </location>
</feature>
<feature type="compositionally biased region" description="Basic and acidic residues" evidence="6">
    <location>
        <begin position="499"/>
        <end position="526"/>
    </location>
</feature>
<feature type="domain" description="Protein kinase" evidence="7">
    <location>
        <begin position="6"/>
        <end position="270"/>
    </location>
</feature>
<accession>S4YAA1</accession>
<proteinExistence type="predicted"/>
<dbReference type="GO" id="GO:0005524">
    <property type="term" value="F:ATP binding"/>
    <property type="evidence" value="ECO:0007669"/>
    <property type="project" value="UniProtKB-KW"/>
</dbReference>
<dbReference type="Pfam" id="PF00069">
    <property type="entry name" value="Pkinase"/>
    <property type="match status" value="1"/>
</dbReference>
<dbReference type="Gene3D" id="3.30.200.20">
    <property type="entry name" value="Phosphorylase Kinase, domain 1"/>
    <property type="match status" value="1"/>
</dbReference>
<dbReference type="SUPFAM" id="SSF56112">
    <property type="entry name" value="Protein kinase-like (PK-like)"/>
    <property type="match status" value="1"/>
</dbReference>
<dbReference type="PROSITE" id="PS00108">
    <property type="entry name" value="PROTEIN_KINASE_ST"/>
    <property type="match status" value="1"/>
</dbReference>
<dbReference type="PANTHER" id="PTHR43289">
    <property type="entry name" value="MITOGEN-ACTIVATED PROTEIN KINASE KINASE KINASE 20-RELATED"/>
    <property type="match status" value="1"/>
</dbReference>
<dbReference type="STRING" id="1254432.SCE1572_46065"/>
<evidence type="ECO:0000256" key="4">
    <source>
        <dbReference type="ARBA" id="ARBA00022840"/>
    </source>
</evidence>
<dbReference type="InterPro" id="IPR000719">
    <property type="entry name" value="Prot_kinase_dom"/>
</dbReference>
<evidence type="ECO:0000259" key="7">
    <source>
        <dbReference type="PROSITE" id="PS50011"/>
    </source>
</evidence>
<keyword evidence="3" id="KW-0418">Kinase</keyword>
<dbReference type="EMBL" id="CP003969">
    <property type="protein sequence ID" value="AGP41220.1"/>
    <property type="molecule type" value="Genomic_DNA"/>
</dbReference>
<dbReference type="SMART" id="SM00220">
    <property type="entry name" value="S_TKc"/>
    <property type="match status" value="1"/>
</dbReference>
<evidence type="ECO:0000256" key="6">
    <source>
        <dbReference type="SAM" id="MobiDB-lite"/>
    </source>
</evidence>
<organism evidence="8 9">
    <name type="scientific">Sorangium cellulosum So0157-2</name>
    <dbReference type="NCBI Taxonomy" id="1254432"/>
    <lineage>
        <taxon>Bacteria</taxon>
        <taxon>Pseudomonadati</taxon>
        <taxon>Myxococcota</taxon>
        <taxon>Polyangia</taxon>
        <taxon>Polyangiales</taxon>
        <taxon>Polyangiaceae</taxon>
        <taxon>Sorangium</taxon>
    </lineage>
</organism>
<dbReference type="FunFam" id="1.10.510.10:FF:000571">
    <property type="entry name" value="Maternal embryonic leucine zipper kinase"/>
    <property type="match status" value="1"/>
</dbReference>
<gene>
    <name evidence="8" type="ORF">SCE1572_46065</name>
</gene>
<keyword evidence="1" id="KW-0808">Transferase</keyword>
<dbReference type="eggNOG" id="COG0515">
    <property type="taxonomic scope" value="Bacteria"/>
</dbReference>
<dbReference type="PANTHER" id="PTHR43289:SF6">
    <property type="entry name" value="SERINE_THREONINE-PROTEIN KINASE NEKL-3"/>
    <property type="match status" value="1"/>
</dbReference>
<reference evidence="8 9" key="1">
    <citation type="journal article" date="2013" name="Sci. Rep.">
        <title>Extraordinary expansion of a Sorangium cellulosum genome from an alkaline milieu.</title>
        <authorList>
            <person name="Han K."/>
            <person name="Li Z.F."/>
            <person name="Peng R."/>
            <person name="Zhu L.P."/>
            <person name="Zhou T."/>
            <person name="Wang L.G."/>
            <person name="Li S.G."/>
            <person name="Zhang X.B."/>
            <person name="Hu W."/>
            <person name="Wu Z.H."/>
            <person name="Qin N."/>
            <person name="Li Y.Z."/>
        </authorList>
    </citation>
    <scope>NUCLEOTIDE SEQUENCE [LARGE SCALE GENOMIC DNA]</scope>
    <source>
        <strain evidence="8 9">So0157-2</strain>
    </source>
</reference>
<keyword evidence="2" id="KW-0547">Nucleotide-binding</keyword>
<feature type="region of interest" description="Disordered" evidence="6">
    <location>
        <begin position="499"/>
        <end position="546"/>
    </location>
</feature>
<dbReference type="InterPro" id="IPR008271">
    <property type="entry name" value="Ser/Thr_kinase_AS"/>
</dbReference>
<keyword evidence="5" id="KW-0175">Coiled coil</keyword>
<dbReference type="CDD" id="cd14014">
    <property type="entry name" value="STKc_PknB_like"/>
    <property type="match status" value="1"/>
</dbReference>
<evidence type="ECO:0000256" key="5">
    <source>
        <dbReference type="SAM" id="Coils"/>
    </source>
</evidence>
<dbReference type="PROSITE" id="PS50011">
    <property type="entry name" value="PROTEIN_KINASE_DOM"/>
    <property type="match status" value="1"/>
</dbReference>
<feature type="compositionally biased region" description="Low complexity" evidence="6">
    <location>
        <begin position="341"/>
        <end position="362"/>
    </location>
</feature>